<keyword evidence="2 4" id="KW-0863">Zinc-finger</keyword>
<dbReference type="SUPFAM" id="SSF57903">
    <property type="entry name" value="FYVE/PHD zinc finger"/>
    <property type="match status" value="1"/>
</dbReference>
<dbReference type="Pfam" id="PF23209">
    <property type="entry name" value="IDM1_C"/>
    <property type="match status" value="1"/>
</dbReference>
<dbReference type="InterPro" id="IPR000182">
    <property type="entry name" value="GNAT_dom"/>
</dbReference>
<dbReference type="SMART" id="SM00743">
    <property type="entry name" value="Agenet"/>
    <property type="match status" value="2"/>
</dbReference>
<evidence type="ECO:0000259" key="6">
    <source>
        <dbReference type="PROSITE" id="PS51186"/>
    </source>
</evidence>
<evidence type="ECO:0000256" key="4">
    <source>
        <dbReference type="PROSITE-ProRule" id="PRU00146"/>
    </source>
</evidence>
<dbReference type="InterPro" id="IPR042163">
    <property type="entry name" value="PHF12"/>
</dbReference>
<dbReference type="Gramene" id="KCW54184">
    <property type="protein sequence ID" value="KCW54184"/>
    <property type="gene ID" value="EUGRSUZ_I00172"/>
</dbReference>
<dbReference type="GO" id="GO:0008270">
    <property type="term" value="F:zinc ion binding"/>
    <property type="evidence" value="ECO:0007669"/>
    <property type="project" value="UniProtKB-KW"/>
</dbReference>
<dbReference type="InterPro" id="IPR008395">
    <property type="entry name" value="Agenet-like_dom"/>
</dbReference>
<dbReference type="SUPFAM" id="SSF55729">
    <property type="entry name" value="Acyl-CoA N-acyltransferases (Nat)"/>
    <property type="match status" value="1"/>
</dbReference>
<dbReference type="InterPro" id="IPR019787">
    <property type="entry name" value="Znf_PHD-finger"/>
</dbReference>
<protein>
    <recommendedName>
        <fullName evidence="8">PHD-type domain-containing protein</fullName>
    </recommendedName>
</protein>
<dbReference type="InterPro" id="IPR013083">
    <property type="entry name" value="Znf_RING/FYVE/PHD"/>
</dbReference>
<keyword evidence="3" id="KW-0862">Zinc</keyword>
<reference evidence="7" key="1">
    <citation type="submission" date="2013-07" db="EMBL/GenBank/DDBJ databases">
        <title>The genome of Eucalyptus grandis.</title>
        <authorList>
            <person name="Schmutz J."/>
            <person name="Hayes R."/>
            <person name="Myburg A."/>
            <person name="Tuskan G."/>
            <person name="Grattapaglia D."/>
            <person name="Rokhsar D.S."/>
        </authorList>
    </citation>
    <scope>NUCLEOTIDE SEQUENCE</scope>
    <source>
        <tissue evidence="7">Leaf extractions</tissue>
    </source>
</reference>
<name>A0A059AKA3_EUCGR</name>
<evidence type="ECO:0000256" key="2">
    <source>
        <dbReference type="ARBA" id="ARBA00022771"/>
    </source>
</evidence>
<dbReference type="InterPro" id="IPR001965">
    <property type="entry name" value="Znf_PHD"/>
</dbReference>
<dbReference type="OrthoDB" id="429143at2759"/>
<dbReference type="SMART" id="SM00249">
    <property type="entry name" value="PHD"/>
    <property type="match status" value="2"/>
</dbReference>
<organism evidence="7">
    <name type="scientific">Eucalyptus grandis</name>
    <name type="common">Flooded gum</name>
    <dbReference type="NCBI Taxonomy" id="71139"/>
    <lineage>
        <taxon>Eukaryota</taxon>
        <taxon>Viridiplantae</taxon>
        <taxon>Streptophyta</taxon>
        <taxon>Embryophyta</taxon>
        <taxon>Tracheophyta</taxon>
        <taxon>Spermatophyta</taxon>
        <taxon>Magnoliopsida</taxon>
        <taxon>eudicotyledons</taxon>
        <taxon>Gunneridae</taxon>
        <taxon>Pentapetalae</taxon>
        <taxon>rosids</taxon>
        <taxon>malvids</taxon>
        <taxon>Myrtales</taxon>
        <taxon>Myrtaceae</taxon>
        <taxon>Myrtoideae</taxon>
        <taxon>Eucalypteae</taxon>
        <taxon>Eucalyptus</taxon>
    </lineage>
</organism>
<dbReference type="PANTHER" id="PTHR46309">
    <property type="entry name" value="PHD FINGER PROTEIN 12"/>
    <property type="match status" value="1"/>
</dbReference>
<dbReference type="InterPro" id="IPR056511">
    <property type="entry name" value="IDM1_C"/>
</dbReference>
<dbReference type="EMBL" id="KK198761">
    <property type="protein sequence ID" value="KCW54184.1"/>
    <property type="molecule type" value="Genomic_DNA"/>
</dbReference>
<evidence type="ECO:0000256" key="1">
    <source>
        <dbReference type="ARBA" id="ARBA00022723"/>
    </source>
</evidence>
<dbReference type="GO" id="GO:0016747">
    <property type="term" value="F:acyltransferase activity, transferring groups other than amino-acyl groups"/>
    <property type="evidence" value="ECO:0007669"/>
    <property type="project" value="InterPro"/>
</dbReference>
<evidence type="ECO:0000256" key="3">
    <source>
        <dbReference type="ARBA" id="ARBA00022833"/>
    </source>
</evidence>
<dbReference type="InterPro" id="IPR011011">
    <property type="entry name" value="Znf_FYVE_PHD"/>
</dbReference>
<dbReference type="InParanoid" id="A0A059AKA3"/>
<dbReference type="InterPro" id="IPR014002">
    <property type="entry name" value="Agenet_dom_plant"/>
</dbReference>
<dbReference type="AlphaFoldDB" id="A0A059AKA3"/>
<dbReference type="Gene3D" id="3.30.40.10">
    <property type="entry name" value="Zinc/RING finger domain, C3HC4 (zinc finger)"/>
    <property type="match status" value="1"/>
</dbReference>
<dbReference type="STRING" id="71139.A0A059AKA3"/>
<dbReference type="Gene3D" id="3.40.630.30">
    <property type="match status" value="1"/>
</dbReference>
<dbReference type="InterPro" id="IPR019786">
    <property type="entry name" value="Zinc_finger_PHD-type_CS"/>
</dbReference>
<dbReference type="Pfam" id="PF05641">
    <property type="entry name" value="Agenet"/>
    <property type="match status" value="1"/>
</dbReference>
<accession>A0A059AKA3</accession>
<evidence type="ECO:0008006" key="8">
    <source>
        <dbReference type="Google" id="ProtNLM"/>
    </source>
</evidence>
<dbReference type="eggNOG" id="ENOG502QW1Y">
    <property type="taxonomic scope" value="Eukaryota"/>
</dbReference>
<dbReference type="GO" id="GO:0003714">
    <property type="term" value="F:transcription corepressor activity"/>
    <property type="evidence" value="ECO:0000318"/>
    <property type="project" value="GO_Central"/>
</dbReference>
<dbReference type="CDD" id="cd04301">
    <property type="entry name" value="NAT_SF"/>
    <property type="match status" value="1"/>
</dbReference>
<dbReference type="PROSITE" id="PS50016">
    <property type="entry name" value="ZF_PHD_2"/>
    <property type="match status" value="1"/>
</dbReference>
<dbReference type="GO" id="GO:0005634">
    <property type="term" value="C:nucleus"/>
    <property type="evidence" value="ECO:0000318"/>
    <property type="project" value="GO_Central"/>
</dbReference>
<dbReference type="OMA" id="HIYTRRC"/>
<sequence>MDRRKLLLNERVEVRQFEKGLQGSWHQGKVVSISDMCRTVKYDELLSETGNAKLIERIPVTEAIEGLHRRRHVSTTYRGHIRPLPLSSHANSCETKLGFGVCVDAFFKDAWWEGVIFDCNEDASERSVYFPDEGDERKFNLSDLRVSRIWDEFSGIWTDRGVWVFLEVVKELEVNMPSSNYIKKLWLQLQANYGFMKMISEWTCGVRSMWKKYLRDAAYELARGSSMKSLPQKQVVVCRVGKERRKLRSNCDLIDYSVELKYQKEMNVVTSAPNGGESLPSKPQKEIYTMKLRSKSGNPDHADDAVADGNAASSESLYSGNHITNLNRTNVNMEVDCARIPCINSGLSRKRVNAFHGRIHKKLLRKVRIKENHMSKPDADNDIHGPSCSESREHTVAVHTRSHMENNHSPSKNLKKLKQGKQKVGIFFPECEQKQLSREAFLLVGIKRKRSVRRTKNSVEAQHADVCLTPSSNQESTEAFRADSELFANRCRNTRVFQSFGKRFRLKNMVSSPRKRRRKRAHIARPQSDTICFICHYAEDLIHCHRCFSSYHLGCLQLKVVPNEKWICPSCCCGLCGVRDSINGNQQMTNACFQCTRQYHVNCLDKVGSLYPSSYPSERFCSNACYKLYVQLHLLLGISNTTSVDGLTWTLIRSMRNDCKACSITRNYSSLKISHVLKVIKESFQPITELHTNRDLIKDIVFNSVSKLKRLDFRGFYLMVLQKGDEIASVATVRILGLRLAEMPLIATSFQFRRQGMCRVLMNELEKLLVQLGVERLILPAARQVRTTWEASFGFSEMPVSDRQELLGYPLLGFQGTTMIQKYLRRSICKATRASHDTGSTALLSLVAGSMDQSRFCGLCYKRKLRDRGFGRENRMGSCNGVLHRYQLVYKRRRILAGRD</sequence>
<evidence type="ECO:0000313" key="7">
    <source>
        <dbReference type="EMBL" id="KCW54184.1"/>
    </source>
</evidence>
<proteinExistence type="predicted"/>
<feature type="domain" description="PHD-type" evidence="5">
    <location>
        <begin position="529"/>
        <end position="574"/>
    </location>
</feature>
<dbReference type="GO" id="GO:0006357">
    <property type="term" value="P:regulation of transcription by RNA polymerase II"/>
    <property type="evidence" value="ECO:0000318"/>
    <property type="project" value="GO_Central"/>
</dbReference>
<dbReference type="InterPro" id="IPR016181">
    <property type="entry name" value="Acyl_CoA_acyltransferase"/>
</dbReference>
<keyword evidence="1" id="KW-0479">Metal-binding</keyword>
<dbReference type="PROSITE" id="PS01359">
    <property type="entry name" value="ZF_PHD_1"/>
    <property type="match status" value="1"/>
</dbReference>
<dbReference type="PANTHER" id="PTHR46309:SF14">
    <property type="entry name" value="PHD-TYPE DOMAIN-CONTAINING PROTEIN"/>
    <property type="match status" value="1"/>
</dbReference>
<evidence type="ECO:0000259" key="5">
    <source>
        <dbReference type="PROSITE" id="PS50016"/>
    </source>
</evidence>
<feature type="domain" description="N-acetyltransferase" evidence="6">
    <location>
        <begin position="663"/>
        <end position="824"/>
    </location>
</feature>
<dbReference type="KEGG" id="egr:104418095"/>
<dbReference type="PROSITE" id="PS51186">
    <property type="entry name" value="GNAT"/>
    <property type="match status" value="1"/>
</dbReference>
<gene>
    <name evidence="7" type="ORF">EUGRSUZ_I00172</name>
</gene>